<evidence type="ECO:0000313" key="2">
    <source>
        <dbReference type="Proteomes" id="UP001221898"/>
    </source>
</evidence>
<name>A0AAD7SAR1_9TELE</name>
<gene>
    <name evidence="1" type="ORF">AAFF_G00435700</name>
</gene>
<dbReference type="Proteomes" id="UP001221898">
    <property type="component" value="Unassembled WGS sequence"/>
</dbReference>
<comment type="caution">
    <text evidence="1">The sequence shown here is derived from an EMBL/GenBank/DDBJ whole genome shotgun (WGS) entry which is preliminary data.</text>
</comment>
<accession>A0AAD7SAR1</accession>
<evidence type="ECO:0000313" key="1">
    <source>
        <dbReference type="EMBL" id="KAJ8397881.1"/>
    </source>
</evidence>
<dbReference type="EMBL" id="JAINUG010000095">
    <property type="protein sequence ID" value="KAJ8397881.1"/>
    <property type="molecule type" value="Genomic_DNA"/>
</dbReference>
<protein>
    <submittedName>
        <fullName evidence="1">Uncharacterized protein</fullName>
    </submittedName>
</protein>
<reference evidence="1" key="1">
    <citation type="journal article" date="2023" name="Science">
        <title>Genome structures resolve the early diversification of teleost fishes.</title>
        <authorList>
            <person name="Parey E."/>
            <person name="Louis A."/>
            <person name="Montfort J."/>
            <person name="Bouchez O."/>
            <person name="Roques C."/>
            <person name="Iampietro C."/>
            <person name="Lluch J."/>
            <person name="Castinel A."/>
            <person name="Donnadieu C."/>
            <person name="Desvignes T."/>
            <person name="Floi Bucao C."/>
            <person name="Jouanno E."/>
            <person name="Wen M."/>
            <person name="Mejri S."/>
            <person name="Dirks R."/>
            <person name="Jansen H."/>
            <person name="Henkel C."/>
            <person name="Chen W.J."/>
            <person name="Zahm M."/>
            <person name="Cabau C."/>
            <person name="Klopp C."/>
            <person name="Thompson A.W."/>
            <person name="Robinson-Rechavi M."/>
            <person name="Braasch I."/>
            <person name="Lecointre G."/>
            <person name="Bobe J."/>
            <person name="Postlethwait J.H."/>
            <person name="Berthelot C."/>
            <person name="Roest Crollius H."/>
            <person name="Guiguen Y."/>
        </authorList>
    </citation>
    <scope>NUCLEOTIDE SEQUENCE</scope>
    <source>
        <strain evidence="1">NC1722</strain>
    </source>
</reference>
<dbReference type="AlphaFoldDB" id="A0AAD7SAR1"/>
<proteinExistence type="predicted"/>
<organism evidence="1 2">
    <name type="scientific">Aldrovandia affinis</name>
    <dbReference type="NCBI Taxonomy" id="143900"/>
    <lineage>
        <taxon>Eukaryota</taxon>
        <taxon>Metazoa</taxon>
        <taxon>Chordata</taxon>
        <taxon>Craniata</taxon>
        <taxon>Vertebrata</taxon>
        <taxon>Euteleostomi</taxon>
        <taxon>Actinopterygii</taxon>
        <taxon>Neopterygii</taxon>
        <taxon>Teleostei</taxon>
        <taxon>Notacanthiformes</taxon>
        <taxon>Halosauridae</taxon>
        <taxon>Aldrovandia</taxon>
    </lineage>
</organism>
<sequence>MRCRCVSVGRAKGRGDKSAALKLPQGHLLRIWVSAFSRIWDRSCAVIGLNAVPRKYPKCTTATQTPGRAELRSQMAGTLPPYAQPLINSHRSFNGTTPSITILTSRGVSIKRELPESAGRIERERALTEEAGGSSCRASQTDFTIERGRGDVLRHVSDTVWSFELPFPYCKLGM</sequence>
<keyword evidence="2" id="KW-1185">Reference proteome</keyword>